<reference evidence="2 3" key="1">
    <citation type="journal article" date="2018" name="Biotechnol. Biofuels">
        <title>Integrative visual omics of the white-rot fungus Polyporus brumalis exposes the biotechnological potential of its oxidative enzymes for delignifying raw plant biomass.</title>
        <authorList>
            <person name="Miyauchi S."/>
            <person name="Rancon A."/>
            <person name="Drula E."/>
            <person name="Hage H."/>
            <person name="Chaduli D."/>
            <person name="Favel A."/>
            <person name="Grisel S."/>
            <person name="Henrissat B."/>
            <person name="Herpoel-Gimbert I."/>
            <person name="Ruiz-Duenas F.J."/>
            <person name="Chevret D."/>
            <person name="Hainaut M."/>
            <person name="Lin J."/>
            <person name="Wang M."/>
            <person name="Pangilinan J."/>
            <person name="Lipzen A."/>
            <person name="Lesage-Meessen L."/>
            <person name="Navarro D."/>
            <person name="Riley R."/>
            <person name="Grigoriev I.V."/>
            <person name="Zhou S."/>
            <person name="Raouche S."/>
            <person name="Rosso M.N."/>
        </authorList>
    </citation>
    <scope>NUCLEOTIDE SEQUENCE [LARGE SCALE GENOMIC DNA]</scope>
    <source>
        <strain evidence="2 3">BRFM 1820</strain>
    </source>
</reference>
<feature type="transmembrane region" description="Helical" evidence="1">
    <location>
        <begin position="49"/>
        <end position="67"/>
    </location>
</feature>
<feature type="transmembrane region" description="Helical" evidence="1">
    <location>
        <begin position="207"/>
        <end position="233"/>
    </location>
</feature>
<protein>
    <submittedName>
        <fullName evidence="2">Uncharacterized protein</fullName>
    </submittedName>
</protein>
<dbReference type="Proteomes" id="UP000256964">
    <property type="component" value="Unassembled WGS sequence"/>
</dbReference>
<gene>
    <name evidence="2" type="ORF">OH76DRAFT_824470</name>
</gene>
<dbReference type="EMBL" id="KZ857425">
    <property type="protein sequence ID" value="RDX46634.1"/>
    <property type="molecule type" value="Genomic_DNA"/>
</dbReference>
<evidence type="ECO:0000256" key="1">
    <source>
        <dbReference type="SAM" id="Phobius"/>
    </source>
</evidence>
<keyword evidence="3" id="KW-1185">Reference proteome</keyword>
<name>A0A371D265_9APHY</name>
<sequence length="357" mass="39465">MAGSLFQHSYFIVNVINAMLYGMALLLYCQTVSQILEIRKSERTSMDKFMMGFVTVLLILNTIYWSTQAYFGEMMWITHADYPGGADAYVSAYSSVWYQTWGTTASVTSNLMSDALLTYRCFVIWNSKRIIIVPGIIWLASLAFGVGLLYESGRPNGDYFGGIAATFVTAYTASTFAFNVLVTSLICGRIIFVGRSMRAYGAADTKVYTGAVAVIVESALPFTIFSVAYLITFAMGSDVAYAFSFYAMFTVSSLHSVVGRVSWRAEDTSCCRQFISPLMITSRVLSRRAWTRKSGMLFTTTISYRGQTDYVSDPEVPMELLNKKSTELDMGRKSPSGIASTPTKAKSVAVDLEVFPA</sequence>
<organism evidence="2 3">
    <name type="scientific">Lentinus brumalis</name>
    <dbReference type="NCBI Taxonomy" id="2498619"/>
    <lineage>
        <taxon>Eukaryota</taxon>
        <taxon>Fungi</taxon>
        <taxon>Dikarya</taxon>
        <taxon>Basidiomycota</taxon>
        <taxon>Agaricomycotina</taxon>
        <taxon>Agaricomycetes</taxon>
        <taxon>Polyporales</taxon>
        <taxon>Polyporaceae</taxon>
        <taxon>Lentinus</taxon>
    </lineage>
</organism>
<keyword evidence="1" id="KW-0472">Membrane</keyword>
<feature type="transmembrane region" description="Helical" evidence="1">
    <location>
        <begin position="96"/>
        <end position="119"/>
    </location>
</feature>
<feature type="transmembrane region" description="Helical" evidence="1">
    <location>
        <begin position="162"/>
        <end position="186"/>
    </location>
</feature>
<keyword evidence="1" id="KW-0812">Transmembrane</keyword>
<feature type="transmembrane region" description="Helical" evidence="1">
    <location>
        <begin position="131"/>
        <end position="150"/>
    </location>
</feature>
<dbReference type="AlphaFoldDB" id="A0A371D265"/>
<evidence type="ECO:0000313" key="2">
    <source>
        <dbReference type="EMBL" id="RDX46634.1"/>
    </source>
</evidence>
<accession>A0A371D265</accession>
<keyword evidence="1" id="KW-1133">Transmembrane helix</keyword>
<feature type="transmembrane region" description="Helical" evidence="1">
    <location>
        <begin position="239"/>
        <end position="258"/>
    </location>
</feature>
<proteinExistence type="predicted"/>
<dbReference type="OrthoDB" id="2796825at2759"/>
<evidence type="ECO:0000313" key="3">
    <source>
        <dbReference type="Proteomes" id="UP000256964"/>
    </source>
</evidence>
<feature type="transmembrane region" description="Helical" evidence="1">
    <location>
        <begin position="6"/>
        <end position="28"/>
    </location>
</feature>